<dbReference type="GO" id="GO:0005783">
    <property type="term" value="C:endoplasmic reticulum"/>
    <property type="evidence" value="ECO:0007669"/>
    <property type="project" value="TreeGrafter"/>
</dbReference>
<name>A0A0N4UF34_DRAME</name>
<dbReference type="InterPro" id="IPR051645">
    <property type="entry name" value="PER33/POM33_regulator"/>
</dbReference>
<sequence>IFAFFKDFIKSRSTESILCLLRVVTVVCAIYYILPIGSRSAQTAAYSKVFIAAAATNALRAHQRVGAIQFSREFLGRILVEDSCHYLLYSLFFLTVSPVTMALVPVFLYALLNACSFIVQLFNAIGNGSNAAIRKIAELTNANTQNMLNVIACSEILVMPILVVMIFAGKASIFHPFVYYRFLTLRYLSRRNASTRMAFYHLRVFLEKTVSSPSCPQIIRLIVHNLIAFTCRLCPTVN</sequence>
<dbReference type="GO" id="GO:0061024">
    <property type="term" value="P:membrane organization"/>
    <property type="evidence" value="ECO:0007669"/>
    <property type="project" value="TreeGrafter"/>
</dbReference>
<dbReference type="Pfam" id="PF03661">
    <property type="entry name" value="TMEM33_Pom33"/>
    <property type="match status" value="1"/>
</dbReference>
<dbReference type="GO" id="GO:0071786">
    <property type="term" value="P:endoplasmic reticulum tubular network organization"/>
    <property type="evidence" value="ECO:0007669"/>
    <property type="project" value="TreeGrafter"/>
</dbReference>
<dbReference type="OrthoDB" id="5581259at2759"/>
<dbReference type="InterPro" id="IPR005344">
    <property type="entry name" value="TMEM33/Pom33"/>
</dbReference>
<dbReference type="EMBL" id="UYYG01000011">
    <property type="protein sequence ID" value="VDN50992.1"/>
    <property type="molecule type" value="Genomic_DNA"/>
</dbReference>
<dbReference type="AlphaFoldDB" id="A0A0N4UF34"/>
<feature type="transmembrane region" description="Helical" evidence="6">
    <location>
        <begin position="156"/>
        <end position="180"/>
    </location>
</feature>
<reference evidence="7 9" key="2">
    <citation type="submission" date="2018-11" db="EMBL/GenBank/DDBJ databases">
        <authorList>
            <consortium name="Pathogen Informatics"/>
        </authorList>
    </citation>
    <scope>NUCLEOTIDE SEQUENCE [LARGE SCALE GENOMIC DNA]</scope>
</reference>
<evidence type="ECO:0000313" key="8">
    <source>
        <dbReference type="Proteomes" id="UP000038040"/>
    </source>
</evidence>
<evidence type="ECO:0000256" key="1">
    <source>
        <dbReference type="ARBA" id="ARBA00004141"/>
    </source>
</evidence>
<gene>
    <name evidence="7" type="ORF">DME_LOCUS965</name>
</gene>
<dbReference type="Proteomes" id="UP000038040">
    <property type="component" value="Unplaced"/>
</dbReference>
<keyword evidence="5 6" id="KW-0472">Membrane</keyword>
<evidence type="ECO:0000256" key="5">
    <source>
        <dbReference type="ARBA" id="ARBA00023136"/>
    </source>
</evidence>
<evidence type="ECO:0000313" key="7">
    <source>
        <dbReference type="EMBL" id="VDN50992.1"/>
    </source>
</evidence>
<dbReference type="GO" id="GO:0016020">
    <property type="term" value="C:membrane"/>
    <property type="evidence" value="ECO:0007669"/>
    <property type="project" value="UniProtKB-SubCell"/>
</dbReference>
<evidence type="ECO:0000256" key="3">
    <source>
        <dbReference type="ARBA" id="ARBA00022692"/>
    </source>
</evidence>
<feature type="transmembrane region" description="Helical" evidence="6">
    <location>
        <begin position="15"/>
        <end position="34"/>
    </location>
</feature>
<accession>A0A0N4UF34</accession>
<evidence type="ECO:0000256" key="6">
    <source>
        <dbReference type="SAM" id="Phobius"/>
    </source>
</evidence>
<dbReference type="Proteomes" id="UP000274756">
    <property type="component" value="Unassembled WGS sequence"/>
</dbReference>
<keyword evidence="3 6" id="KW-0812">Transmembrane</keyword>
<proteinExistence type="inferred from homology"/>
<keyword evidence="4 6" id="KW-1133">Transmembrane helix</keyword>
<comment type="subcellular location">
    <subcellularLocation>
        <location evidence="1">Membrane</location>
        <topology evidence="1">Multi-pass membrane protein</topology>
    </subcellularLocation>
</comment>
<comment type="similarity">
    <text evidence="2">Belongs to the PER33/POM33 family.</text>
</comment>
<dbReference type="WBParaSite" id="DME_0000602601-mRNA-1">
    <property type="protein sequence ID" value="DME_0000602601-mRNA-1"/>
    <property type="gene ID" value="DME_0000602601"/>
</dbReference>
<evidence type="ECO:0000313" key="10">
    <source>
        <dbReference type="WBParaSite" id="DME_0000602601-mRNA-1"/>
    </source>
</evidence>
<reference evidence="10" key="1">
    <citation type="submission" date="2017-02" db="UniProtKB">
        <authorList>
            <consortium name="WormBaseParasite"/>
        </authorList>
    </citation>
    <scope>IDENTIFICATION</scope>
</reference>
<keyword evidence="9" id="KW-1185">Reference proteome</keyword>
<evidence type="ECO:0000256" key="4">
    <source>
        <dbReference type="ARBA" id="ARBA00022989"/>
    </source>
</evidence>
<organism evidence="8 10">
    <name type="scientific">Dracunculus medinensis</name>
    <name type="common">Guinea worm</name>
    <dbReference type="NCBI Taxonomy" id="318479"/>
    <lineage>
        <taxon>Eukaryota</taxon>
        <taxon>Metazoa</taxon>
        <taxon>Ecdysozoa</taxon>
        <taxon>Nematoda</taxon>
        <taxon>Chromadorea</taxon>
        <taxon>Rhabditida</taxon>
        <taxon>Spirurina</taxon>
        <taxon>Dracunculoidea</taxon>
        <taxon>Dracunculidae</taxon>
        <taxon>Dracunculus</taxon>
    </lineage>
</organism>
<dbReference type="STRING" id="318479.A0A0N4UF34"/>
<feature type="transmembrane region" description="Helical" evidence="6">
    <location>
        <begin position="86"/>
        <end position="112"/>
    </location>
</feature>
<protein>
    <submittedName>
        <fullName evidence="10">Transmembrane protein 33</fullName>
    </submittedName>
</protein>
<evidence type="ECO:0000313" key="9">
    <source>
        <dbReference type="Proteomes" id="UP000274756"/>
    </source>
</evidence>
<evidence type="ECO:0000256" key="2">
    <source>
        <dbReference type="ARBA" id="ARBA00007322"/>
    </source>
</evidence>
<dbReference type="PANTHER" id="PTHR12703">
    <property type="entry name" value="TRANSMEMBRANE PROTEIN 33"/>
    <property type="match status" value="1"/>
</dbReference>
<dbReference type="PANTHER" id="PTHR12703:SF4">
    <property type="entry name" value="TRANSMEMBRANE PROTEIN 33"/>
    <property type="match status" value="1"/>
</dbReference>